<proteinExistence type="predicted"/>
<dbReference type="AlphaFoldDB" id="A0A2A6RPD3"/>
<dbReference type="SUPFAM" id="SSF51735">
    <property type="entry name" value="NAD(P)-binding Rossmann-fold domains"/>
    <property type="match status" value="1"/>
</dbReference>
<dbReference type="Proteomes" id="UP000220527">
    <property type="component" value="Unassembled WGS sequence"/>
</dbReference>
<dbReference type="RefSeq" id="WP_097642343.1">
    <property type="nucleotide sequence ID" value="NZ_NQWI01000004.1"/>
</dbReference>
<dbReference type="Pfam" id="PF01408">
    <property type="entry name" value="GFO_IDH_MocA"/>
    <property type="match status" value="1"/>
</dbReference>
<dbReference type="EMBL" id="NQWI01000004">
    <property type="protein sequence ID" value="PDW04761.1"/>
    <property type="molecule type" value="Genomic_DNA"/>
</dbReference>
<dbReference type="Gene3D" id="3.30.360.10">
    <property type="entry name" value="Dihydrodipicolinate Reductase, domain 2"/>
    <property type="match status" value="1"/>
</dbReference>
<evidence type="ECO:0000313" key="3">
    <source>
        <dbReference type="EMBL" id="PDW04761.1"/>
    </source>
</evidence>
<name>A0A2A6RPD3_9CHLR</name>
<sequence>MTKQLRAAVIGVGSMGSNHARVYAGMDDIELAAVCDRNLDVAERIGGIYRCKAYSSYEAMFAQEQLDLVSIVVPTAEHFTVANAVIEHKVALLIEKPIAATLEQGQAIIDAAHQAGVVLTVGHIERFNPAIIALKQQLLAQELGQIFQVTTRRVGPFPPRIMDVGVVIDLATHEMDILSYLLDASISRMHVELHRHIHTTHEDMFTAILRFENGILGNVDINWLTPTKIRELSVIGERGMFVANYLTQDLTFYENDECQSKQWQDLARIGVTEGRVIRLKVPRREPLLEQLRAFGNAVRGLHPPKVSGEDGLRALRLAKELLRHGRANSEQFAPQVVPTLVG</sequence>
<feature type="domain" description="Gfo/Idh/MocA-like oxidoreductase N-terminal" evidence="1">
    <location>
        <begin position="5"/>
        <end position="123"/>
    </location>
</feature>
<gene>
    <name evidence="3" type="ORF">CJ255_01575</name>
</gene>
<organism evidence="3 4">
    <name type="scientific">Candidatus Viridilinea mediisalina</name>
    <dbReference type="NCBI Taxonomy" id="2024553"/>
    <lineage>
        <taxon>Bacteria</taxon>
        <taxon>Bacillati</taxon>
        <taxon>Chloroflexota</taxon>
        <taxon>Chloroflexia</taxon>
        <taxon>Chloroflexales</taxon>
        <taxon>Chloroflexineae</taxon>
        <taxon>Oscillochloridaceae</taxon>
        <taxon>Candidatus Viridilinea</taxon>
    </lineage>
</organism>
<dbReference type="InterPro" id="IPR055170">
    <property type="entry name" value="GFO_IDH_MocA-like_dom"/>
</dbReference>
<feature type="domain" description="GFO/IDH/MocA-like oxidoreductase" evidence="2">
    <location>
        <begin position="133"/>
        <end position="241"/>
    </location>
</feature>
<evidence type="ECO:0000259" key="1">
    <source>
        <dbReference type="Pfam" id="PF01408"/>
    </source>
</evidence>
<dbReference type="PANTHER" id="PTHR43377:SF1">
    <property type="entry name" value="BILIVERDIN REDUCTASE A"/>
    <property type="match status" value="1"/>
</dbReference>
<protein>
    <submittedName>
        <fullName evidence="3">Oxidoreductase</fullName>
    </submittedName>
</protein>
<dbReference type="InterPro" id="IPR036291">
    <property type="entry name" value="NAD(P)-bd_dom_sf"/>
</dbReference>
<dbReference type="GO" id="GO:0000166">
    <property type="term" value="F:nucleotide binding"/>
    <property type="evidence" value="ECO:0007669"/>
    <property type="project" value="InterPro"/>
</dbReference>
<dbReference type="Gene3D" id="3.40.50.720">
    <property type="entry name" value="NAD(P)-binding Rossmann-like Domain"/>
    <property type="match status" value="1"/>
</dbReference>
<dbReference type="SUPFAM" id="SSF55347">
    <property type="entry name" value="Glyceraldehyde-3-phosphate dehydrogenase-like, C-terminal domain"/>
    <property type="match status" value="1"/>
</dbReference>
<evidence type="ECO:0000259" key="2">
    <source>
        <dbReference type="Pfam" id="PF22725"/>
    </source>
</evidence>
<evidence type="ECO:0000313" key="4">
    <source>
        <dbReference type="Proteomes" id="UP000220527"/>
    </source>
</evidence>
<dbReference type="PANTHER" id="PTHR43377">
    <property type="entry name" value="BILIVERDIN REDUCTASE A"/>
    <property type="match status" value="1"/>
</dbReference>
<accession>A0A2A6RPD3</accession>
<comment type="caution">
    <text evidence="3">The sequence shown here is derived from an EMBL/GenBank/DDBJ whole genome shotgun (WGS) entry which is preliminary data.</text>
</comment>
<dbReference type="InterPro" id="IPR051450">
    <property type="entry name" value="Gfo/Idh/MocA_Oxidoreductases"/>
</dbReference>
<dbReference type="InterPro" id="IPR000683">
    <property type="entry name" value="Gfo/Idh/MocA-like_OxRdtase_N"/>
</dbReference>
<keyword evidence="4" id="KW-1185">Reference proteome</keyword>
<reference evidence="4" key="1">
    <citation type="submission" date="2017-08" db="EMBL/GenBank/DDBJ databases">
        <authorList>
            <person name="Grouzdev D.S."/>
            <person name="Gaisin V.A."/>
            <person name="Rysina M.S."/>
            <person name="Gorlenko V.M."/>
        </authorList>
    </citation>
    <scope>NUCLEOTIDE SEQUENCE [LARGE SCALE GENOMIC DNA]</scope>
    <source>
        <strain evidence="4">Kir15-3F</strain>
    </source>
</reference>
<dbReference type="Pfam" id="PF22725">
    <property type="entry name" value="GFO_IDH_MocA_C3"/>
    <property type="match status" value="1"/>
</dbReference>
<dbReference type="OrthoDB" id="9815825at2"/>